<gene>
    <name evidence="1" type="ORF">CR513_58963</name>
</gene>
<proteinExistence type="predicted"/>
<protein>
    <submittedName>
        <fullName evidence="1">Uncharacterized protein</fullName>
    </submittedName>
</protein>
<name>A0A371E9G3_MUCPR</name>
<reference evidence="1" key="1">
    <citation type="submission" date="2018-05" db="EMBL/GenBank/DDBJ databases">
        <title>Draft genome of Mucuna pruriens seed.</title>
        <authorList>
            <person name="Nnadi N.E."/>
            <person name="Vos R."/>
            <person name="Hasami M.H."/>
            <person name="Devisetty U.K."/>
            <person name="Aguiy J.C."/>
        </authorList>
    </citation>
    <scope>NUCLEOTIDE SEQUENCE [LARGE SCALE GENOMIC DNA]</scope>
    <source>
        <strain evidence="1">JCA_2017</strain>
    </source>
</reference>
<sequence length="68" mass="7571">MLVTDLHLQPLAIHVELPGYKTSCPYQCRAIHKHQKSELLVLINCPTLIGIGGSFVPGKFNLDIKVNF</sequence>
<dbReference type="AlphaFoldDB" id="A0A371E9G3"/>
<evidence type="ECO:0000313" key="1">
    <source>
        <dbReference type="EMBL" id="RDX62680.1"/>
    </source>
</evidence>
<dbReference type="EMBL" id="QJKJ01015346">
    <property type="protein sequence ID" value="RDX62680.1"/>
    <property type="molecule type" value="Genomic_DNA"/>
</dbReference>
<comment type="caution">
    <text evidence="1">The sequence shown here is derived from an EMBL/GenBank/DDBJ whole genome shotgun (WGS) entry which is preliminary data.</text>
</comment>
<organism evidence="1 2">
    <name type="scientific">Mucuna pruriens</name>
    <name type="common">Velvet bean</name>
    <name type="synonym">Dolichos pruriens</name>
    <dbReference type="NCBI Taxonomy" id="157652"/>
    <lineage>
        <taxon>Eukaryota</taxon>
        <taxon>Viridiplantae</taxon>
        <taxon>Streptophyta</taxon>
        <taxon>Embryophyta</taxon>
        <taxon>Tracheophyta</taxon>
        <taxon>Spermatophyta</taxon>
        <taxon>Magnoliopsida</taxon>
        <taxon>eudicotyledons</taxon>
        <taxon>Gunneridae</taxon>
        <taxon>Pentapetalae</taxon>
        <taxon>rosids</taxon>
        <taxon>fabids</taxon>
        <taxon>Fabales</taxon>
        <taxon>Fabaceae</taxon>
        <taxon>Papilionoideae</taxon>
        <taxon>50 kb inversion clade</taxon>
        <taxon>NPAAA clade</taxon>
        <taxon>indigoferoid/millettioid clade</taxon>
        <taxon>Phaseoleae</taxon>
        <taxon>Mucuna</taxon>
    </lineage>
</organism>
<dbReference type="Proteomes" id="UP000257109">
    <property type="component" value="Unassembled WGS sequence"/>
</dbReference>
<keyword evidence="2" id="KW-1185">Reference proteome</keyword>
<evidence type="ECO:0000313" key="2">
    <source>
        <dbReference type="Proteomes" id="UP000257109"/>
    </source>
</evidence>
<feature type="non-terminal residue" evidence="1">
    <location>
        <position position="1"/>
    </location>
</feature>
<accession>A0A371E9G3</accession>